<keyword evidence="2" id="KW-1185">Reference proteome</keyword>
<name>A0A445ES69_ARAHY</name>
<gene>
    <name evidence="1" type="ORF">Ahy_A01g002965</name>
</gene>
<dbReference type="EMBL" id="SDMP01000001">
    <property type="protein sequence ID" value="RYR78231.1"/>
    <property type="molecule type" value="Genomic_DNA"/>
</dbReference>
<sequence length="229" mass="26678">MPELCSCSSQFPCPKPPLNLIASVPFLWEENLGTPLPNFSLYSSSLDNIVSNYESSEAITGMELETFRFDIDESMEEKSLVEPEVETTLWIKSYTSSYETERSRPTGVTFLECLFPLYPPKSGFLERDENFMFLTRPAKIKAEEYVDDGECTNGSEMMMKKVPTLGEIIMMSRRRSYKRKALHMDWDHNPPKKIRRKEDFRCFNFVRGNIVEGLFKRSYLPRMKLVKAR</sequence>
<proteinExistence type="predicted"/>
<reference evidence="1 2" key="1">
    <citation type="submission" date="2019-01" db="EMBL/GenBank/DDBJ databases">
        <title>Sequencing of cultivated peanut Arachis hypogaea provides insights into genome evolution and oil improvement.</title>
        <authorList>
            <person name="Chen X."/>
        </authorList>
    </citation>
    <scope>NUCLEOTIDE SEQUENCE [LARGE SCALE GENOMIC DNA]</scope>
    <source>
        <strain evidence="2">cv. Fuhuasheng</strain>
        <tissue evidence="1">Leaves</tissue>
    </source>
</reference>
<organism evidence="1 2">
    <name type="scientific">Arachis hypogaea</name>
    <name type="common">Peanut</name>
    <dbReference type="NCBI Taxonomy" id="3818"/>
    <lineage>
        <taxon>Eukaryota</taxon>
        <taxon>Viridiplantae</taxon>
        <taxon>Streptophyta</taxon>
        <taxon>Embryophyta</taxon>
        <taxon>Tracheophyta</taxon>
        <taxon>Spermatophyta</taxon>
        <taxon>Magnoliopsida</taxon>
        <taxon>eudicotyledons</taxon>
        <taxon>Gunneridae</taxon>
        <taxon>Pentapetalae</taxon>
        <taxon>rosids</taxon>
        <taxon>fabids</taxon>
        <taxon>Fabales</taxon>
        <taxon>Fabaceae</taxon>
        <taxon>Papilionoideae</taxon>
        <taxon>50 kb inversion clade</taxon>
        <taxon>dalbergioids sensu lato</taxon>
        <taxon>Dalbergieae</taxon>
        <taxon>Pterocarpus clade</taxon>
        <taxon>Arachis</taxon>
    </lineage>
</organism>
<dbReference type="PANTHER" id="PTHR37767:SF1">
    <property type="entry name" value="HYDROXYPROLINE-RICH GLYCOPROTEIN FAMILY PROTEIN"/>
    <property type="match status" value="1"/>
</dbReference>
<evidence type="ECO:0000313" key="2">
    <source>
        <dbReference type="Proteomes" id="UP000289738"/>
    </source>
</evidence>
<dbReference type="AlphaFoldDB" id="A0A445ES69"/>
<protein>
    <submittedName>
        <fullName evidence="1">Uncharacterized protein</fullName>
    </submittedName>
</protein>
<dbReference type="PANTHER" id="PTHR37767">
    <property type="entry name" value="HYDROXYPROLINE-RICH GLYCOPROTEIN FAMILY PROTEIN"/>
    <property type="match status" value="1"/>
</dbReference>
<dbReference type="Proteomes" id="UP000289738">
    <property type="component" value="Chromosome A01"/>
</dbReference>
<accession>A0A445ES69</accession>
<comment type="caution">
    <text evidence="1">The sequence shown here is derived from an EMBL/GenBank/DDBJ whole genome shotgun (WGS) entry which is preliminary data.</text>
</comment>
<evidence type="ECO:0000313" key="1">
    <source>
        <dbReference type="EMBL" id="RYR78231.1"/>
    </source>
</evidence>